<keyword evidence="12" id="KW-1185">Reference proteome</keyword>
<dbReference type="Proteomes" id="UP000251402">
    <property type="component" value="Chromosome"/>
</dbReference>
<proteinExistence type="predicted"/>
<dbReference type="Pfam" id="PF07568">
    <property type="entry name" value="HisKA_2"/>
    <property type="match status" value="1"/>
</dbReference>
<keyword evidence="9" id="KW-0732">Signal</keyword>
<dbReference type="InterPro" id="IPR011990">
    <property type="entry name" value="TPR-like_helical_dom_sf"/>
</dbReference>
<feature type="signal peptide" evidence="9">
    <location>
        <begin position="1"/>
        <end position="20"/>
    </location>
</feature>
<feature type="chain" id="PRO_5023102183" description="histidine kinase" evidence="9">
    <location>
        <begin position="21"/>
        <end position="752"/>
    </location>
</feature>
<dbReference type="SMART" id="SM00387">
    <property type="entry name" value="HATPase_c"/>
    <property type="match status" value="1"/>
</dbReference>
<evidence type="ECO:0000256" key="3">
    <source>
        <dbReference type="ARBA" id="ARBA00022553"/>
    </source>
</evidence>
<sequence>MKVRALVFLLFMFMASTIHAQKVEERPEHELVRLKTMPADTARIATLIDLAEAYEYMPYQKSRTDTIDMFLKEAQMLNAKFRVNKFRDRIDILAAQTAYDRNQSLDLKELFLPIVDRCRKSGDTLGECLAWSQLAVNIVRGKEEIQFKLYCFEQALQLAKKLNDRERVFDIATNIADIHIWQGNFSLAEKELLQIINPDQKASYMSLLFAYYRLSLVYVKEGNYPHALDYALKTEQTMRLAADSSYAYDFYIRIAEIQKDLGNLSESLKWAKKAYVFVVNGHENPDIIIKAKSEVAERLLDLGKPDDALKFVLIAPDEYKILDPSSRLLYLSLVGDCYQQLKKYPLAEKNYLDMIALVRRQKDDFSAREIGSGFQSIGSFYLNIHQQNIAKPYLLEALKYLKVSGKKNDLKRNYLMLFQADSAAGNYQSAVSYLQLSNQLKDSIFNTEKNKQIQELQVSFDTEQKNRDISELQAAAKLQKLSLRNLEASRNWVVLGSCLLLVVAVLLYRNSLVAKRNNQLIQKKNQSLQRFLQEKEWLIKEVHHRVKNNLHTLICLLESQAKNLKDDALKAIETSQNRIFAMSLIHQKLYRSDDVKTINMAEYIPELIFNLERSFDLADRVSFNIDIAPVFLNVAYAIPFGLIINEAVTNAIKYAFPVGGGTISVILYQYNNEVVLTIADNGIGMPRNFNEHTNQSLGIELMRGLSQDIDAEISFETHDGTRIIVTCLPRNNFDKEALIVTGNGALATLIEH</sequence>
<dbReference type="AlphaFoldDB" id="A0A5C1I1A4"/>
<dbReference type="PANTHER" id="PTHR41523">
    <property type="entry name" value="TWO-COMPONENT SYSTEM SENSOR PROTEIN"/>
    <property type="match status" value="1"/>
</dbReference>
<dbReference type="InterPro" id="IPR011495">
    <property type="entry name" value="Sig_transdc_His_kin_sub2_dim/P"/>
</dbReference>
<dbReference type="GO" id="GO:0004673">
    <property type="term" value="F:protein histidine kinase activity"/>
    <property type="evidence" value="ECO:0007669"/>
    <property type="project" value="UniProtKB-EC"/>
</dbReference>
<evidence type="ECO:0000259" key="10">
    <source>
        <dbReference type="SMART" id="SM00387"/>
    </source>
</evidence>
<keyword evidence="3" id="KW-0597">Phosphoprotein</keyword>
<keyword evidence="8" id="KW-1133">Transmembrane helix</keyword>
<evidence type="ECO:0000313" key="11">
    <source>
        <dbReference type="EMBL" id="QEM11674.1"/>
    </source>
</evidence>
<dbReference type="OrthoDB" id="1523170at2"/>
<feature type="transmembrane region" description="Helical" evidence="8">
    <location>
        <begin position="492"/>
        <end position="508"/>
    </location>
</feature>
<dbReference type="InterPro" id="IPR036890">
    <property type="entry name" value="HATPase_C_sf"/>
</dbReference>
<dbReference type="KEGG" id="mrub:DEO27_017110"/>
<protein>
    <recommendedName>
        <fullName evidence="2">histidine kinase</fullName>
        <ecNumber evidence="2">2.7.13.3</ecNumber>
    </recommendedName>
</protein>
<dbReference type="SUPFAM" id="SSF48452">
    <property type="entry name" value="TPR-like"/>
    <property type="match status" value="2"/>
</dbReference>
<keyword evidence="8" id="KW-0472">Membrane</keyword>
<keyword evidence="7" id="KW-0067">ATP-binding</keyword>
<evidence type="ECO:0000256" key="4">
    <source>
        <dbReference type="ARBA" id="ARBA00022679"/>
    </source>
</evidence>
<evidence type="ECO:0000256" key="8">
    <source>
        <dbReference type="SAM" id="Phobius"/>
    </source>
</evidence>
<evidence type="ECO:0000313" key="12">
    <source>
        <dbReference type="Proteomes" id="UP000251402"/>
    </source>
</evidence>
<keyword evidence="5" id="KW-0547">Nucleotide-binding</keyword>
<dbReference type="RefSeq" id="WP_112567704.1">
    <property type="nucleotide sequence ID" value="NZ_CP043450.1"/>
</dbReference>
<reference evidence="11" key="1">
    <citation type="submission" date="2019-08" db="EMBL/GenBank/DDBJ databases">
        <title>Comparative genome analysis confer to the adaptation heavy metal polluted environment.</title>
        <authorList>
            <person name="Li Y."/>
        </authorList>
    </citation>
    <scope>NUCLEOTIDE SEQUENCE [LARGE SCALE GENOMIC DNA]</scope>
    <source>
        <strain evidence="11">P1</strain>
    </source>
</reference>
<dbReference type="Gene3D" id="3.30.450.20">
    <property type="entry name" value="PAS domain"/>
    <property type="match status" value="1"/>
</dbReference>
<evidence type="ECO:0000256" key="6">
    <source>
        <dbReference type="ARBA" id="ARBA00022777"/>
    </source>
</evidence>
<dbReference type="EC" id="2.7.13.3" evidence="2"/>
<comment type="catalytic activity">
    <reaction evidence="1">
        <text>ATP + protein L-histidine = ADP + protein N-phospho-L-histidine.</text>
        <dbReference type="EC" id="2.7.13.3"/>
    </reaction>
</comment>
<organism evidence="11 12">
    <name type="scientific">Mucilaginibacter rubeus</name>
    <dbReference type="NCBI Taxonomy" id="2027860"/>
    <lineage>
        <taxon>Bacteria</taxon>
        <taxon>Pseudomonadati</taxon>
        <taxon>Bacteroidota</taxon>
        <taxon>Sphingobacteriia</taxon>
        <taxon>Sphingobacteriales</taxon>
        <taxon>Sphingobacteriaceae</taxon>
        <taxon>Mucilaginibacter</taxon>
    </lineage>
</organism>
<gene>
    <name evidence="11" type="ORF">DEO27_017110</name>
</gene>
<dbReference type="GO" id="GO:0005524">
    <property type="term" value="F:ATP binding"/>
    <property type="evidence" value="ECO:0007669"/>
    <property type="project" value="UniProtKB-KW"/>
</dbReference>
<dbReference type="PANTHER" id="PTHR41523:SF8">
    <property type="entry name" value="ETHYLENE RESPONSE SENSOR PROTEIN"/>
    <property type="match status" value="1"/>
</dbReference>
<dbReference type="Gene3D" id="3.30.565.10">
    <property type="entry name" value="Histidine kinase-like ATPase, C-terminal domain"/>
    <property type="match status" value="1"/>
</dbReference>
<dbReference type="InterPro" id="IPR003594">
    <property type="entry name" value="HATPase_dom"/>
</dbReference>
<evidence type="ECO:0000256" key="9">
    <source>
        <dbReference type="SAM" id="SignalP"/>
    </source>
</evidence>
<dbReference type="EMBL" id="CP043450">
    <property type="protein sequence ID" value="QEM11674.1"/>
    <property type="molecule type" value="Genomic_DNA"/>
</dbReference>
<keyword evidence="4" id="KW-0808">Transferase</keyword>
<feature type="domain" description="Histidine kinase/HSP90-like ATPase" evidence="10">
    <location>
        <begin position="635"/>
        <end position="731"/>
    </location>
</feature>
<evidence type="ECO:0000256" key="5">
    <source>
        <dbReference type="ARBA" id="ARBA00022741"/>
    </source>
</evidence>
<keyword evidence="6 11" id="KW-0418">Kinase</keyword>
<name>A0A5C1I1A4_9SPHI</name>
<evidence type="ECO:0000256" key="1">
    <source>
        <dbReference type="ARBA" id="ARBA00000085"/>
    </source>
</evidence>
<dbReference type="Pfam" id="PF02518">
    <property type="entry name" value="HATPase_c"/>
    <property type="match status" value="1"/>
</dbReference>
<accession>A0A5C1I1A4</accession>
<dbReference type="SUPFAM" id="SSF55874">
    <property type="entry name" value="ATPase domain of HSP90 chaperone/DNA topoisomerase II/histidine kinase"/>
    <property type="match status" value="1"/>
</dbReference>
<evidence type="ECO:0000256" key="2">
    <source>
        <dbReference type="ARBA" id="ARBA00012438"/>
    </source>
</evidence>
<keyword evidence="8" id="KW-0812">Transmembrane</keyword>
<evidence type="ECO:0000256" key="7">
    <source>
        <dbReference type="ARBA" id="ARBA00022840"/>
    </source>
</evidence>
<dbReference type="Gene3D" id="1.25.40.10">
    <property type="entry name" value="Tetratricopeptide repeat domain"/>
    <property type="match status" value="3"/>
</dbReference>